<feature type="non-terminal residue" evidence="2">
    <location>
        <position position="1"/>
    </location>
</feature>
<accession>A0ABC8R1I8</accession>
<dbReference type="AlphaFoldDB" id="A0ABC8R1I8"/>
<evidence type="ECO:0000313" key="3">
    <source>
        <dbReference type="Proteomes" id="UP001642360"/>
    </source>
</evidence>
<feature type="compositionally biased region" description="Acidic residues" evidence="1">
    <location>
        <begin position="61"/>
        <end position="71"/>
    </location>
</feature>
<feature type="compositionally biased region" description="Basic and acidic residues" evidence="1">
    <location>
        <begin position="12"/>
        <end position="36"/>
    </location>
</feature>
<reference evidence="2 3" key="1">
    <citation type="submission" date="2024-02" db="EMBL/GenBank/DDBJ databases">
        <authorList>
            <person name="Vignale AGUSTIN F."/>
            <person name="Sosa J E."/>
            <person name="Modenutti C."/>
        </authorList>
    </citation>
    <scope>NUCLEOTIDE SEQUENCE [LARGE SCALE GENOMIC DNA]</scope>
</reference>
<feature type="compositionally biased region" description="Basic and acidic residues" evidence="1">
    <location>
        <begin position="50"/>
        <end position="60"/>
    </location>
</feature>
<dbReference type="Proteomes" id="UP001642360">
    <property type="component" value="Unassembled WGS sequence"/>
</dbReference>
<evidence type="ECO:0000313" key="2">
    <source>
        <dbReference type="EMBL" id="CAK9138562.1"/>
    </source>
</evidence>
<dbReference type="EMBL" id="CAUOFW020000901">
    <property type="protein sequence ID" value="CAK9138562.1"/>
    <property type="molecule type" value="Genomic_DNA"/>
</dbReference>
<gene>
    <name evidence="2" type="ORF">ILEXP_LOCUS5909</name>
</gene>
<feature type="compositionally biased region" description="Basic residues" evidence="1">
    <location>
        <begin position="1"/>
        <end position="11"/>
    </location>
</feature>
<protein>
    <submittedName>
        <fullName evidence="2">Uncharacterized protein</fullName>
    </submittedName>
</protein>
<feature type="compositionally biased region" description="Low complexity" evidence="1">
    <location>
        <begin position="37"/>
        <end position="49"/>
    </location>
</feature>
<keyword evidence="3" id="KW-1185">Reference proteome</keyword>
<name>A0ABC8R1I8_9AQUA</name>
<feature type="region of interest" description="Disordered" evidence="1">
    <location>
        <begin position="1"/>
        <end position="74"/>
    </location>
</feature>
<comment type="caution">
    <text evidence="2">The sequence shown here is derived from an EMBL/GenBank/DDBJ whole genome shotgun (WGS) entry which is preliminary data.</text>
</comment>
<organism evidence="2 3">
    <name type="scientific">Ilex paraguariensis</name>
    <name type="common">yerba mate</name>
    <dbReference type="NCBI Taxonomy" id="185542"/>
    <lineage>
        <taxon>Eukaryota</taxon>
        <taxon>Viridiplantae</taxon>
        <taxon>Streptophyta</taxon>
        <taxon>Embryophyta</taxon>
        <taxon>Tracheophyta</taxon>
        <taxon>Spermatophyta</taxon>
        <taxon>Magnoliopsida</taxon>
        <taxon>eudicotyledons</taxon>
        <taxon>Gunneridae</taxon>
        <taxon>Pentapetalae</taxon>
        <taxon>asterids</taxon>
        <taxon>campanulids</taxon>
        <taxon>Aquifoliales</taxon>
        <taxon>Aquifoliaceae</taxon>
        <taxon>Ilex</taxon>
    </lineage>
</organism>
<proteinExistence type="predicted"/>
<sequence length="91" mass="10460">NDRCPFRKKKEKQLVNEKTTARGMERRIEPPDKGYWSDKGSSMSVSSGRSDSKRMDKDFAEDSEPNSSDEDYVAKIIRRKPKGKIPLSVHD</sequence>
<evidence type="ECO:0000256" key="1">
    <source>
        <dbReference type="SAM" id="MobiDB-lite"/>
    </source>
</evidence>